<comment type="subcellular location">
    <subcellularLocation>
        <location evidence="1 11">Cell outer membrane</location>
        <topology evidence="1 11">Multi-pass membrane protein</topology>
    </subcellularLocation>
</comment>
<feature type="domain" description="TonB-dependent receptor-like beta-barrel" evidence="14">
    <location>
        <begin position="314"/>
        <end position="740"/>
    </location>
</feature>
<evidence type="ECO:0000256" key="13">
    <source>
        <dbReference type="SAM" id="SignalP"/>
    </source>
</evidence>
<sequence>MRQYFNSAAQAVLAIATAMTMTAPAWAAEAQAPQTAEEPAQVGEIVVTARKRAERLQDAPLSVTAFSEADLQQGGVRDFKDVIGKTPGVSFSGAELGQSRYSIRGVSTTSPSPTVGIYLDDVSLLTTTSAFSGAADPVFFDFSRVEVLKGPQGTLYGGSAMGGAIKYVSHPPVLDERSVDLAAGLSTTAHGGTSYQGEAVFNLPVVEDRLAIRGGLIYREDAGYVDNVAGAPVVDVRTSTTPAPTLTPLVRPSMSTRSAKDQNSSTVVGVKLSALWEPDPTLQITPSAFHQVYRQKNTGVFWTNLPGLQSSFRIAQPTRDELGVYTLTAVKSLNGVDLTWLTGYVDRSVQFDRDYSFYIATLVPSLFGFTSPNASDSDTETFSQEIRAASSDPSARLRWTAGLYYARQRNELDQTVQTLGVGPVLGTGTDTVYHGNTVSRLTQYAAFADLTYEILPNLDATLALRYFKIEQSIDTTGDGVLNGGSTRGSARTKEDGFNPKFELAYKAGADSLLYASAAKGFRPGGGNPFAVAPSLCQADLAALGLSSVPVAFQSDKLWTYELGSKNQFLDRRLTLNGALFYTDWRNIQQNVFLPSCGFSFNGNLGAAEIKGAELAFQLEFIDGLTVSGAASYTDAKISETSPGVSAKAGQPVLDTPKWIANAAVAYRFPIWGDGAATAKLDYQHHGSSLRAFEDSYMVATPAGPVAAPNATQRQEAYDVVNLNLQLDYGRWRYDLFVNNLLDADPLLDHNVVSGMEAAVTLRPRTVGLSVRTRF</sequence>
<accession>A0A2D2AZK4</accession>
<dbReference type="AlphaFoldDB" id="A0A2D2AZK4"/>
<feature type="domain" description="TonB-dependent receptor plug" evidence="15">
    <location>
        <begin position="56"/>
        <end position="164"/>
    </location>
</feature>
<evidence type="ECO:0000256" key="12">
    <source>
        <dbReference type="RuleBase" id="RU003357"/>
    </source>
</evidence>
<evidence type="ECO:0008006" key="18">
    <source>
        <dbReference type="Google" id="ProtNLM"/>
    </source>
</evidence>
<dbReference type="GO" id="GO:0009279">
    <property type="term" value="C:cell outer membrane"/>
    <property type="evidence" value="ECO:0007669"/>
    <property type="project" value="UniProtKB-SubCell"/>
</dbReference>
<dbReference type="InterPro" id="IPR036942">
    <property type="entry name" value="Beta-barrel_TonB_sf"/>
</dbReference>
<dbReference type="InterPro" id="IPR012910">
    <property type="entry name" value="Plug_dom"/>
</dbReference>
<dbReference type="PANTHER" id="PTHR32552:SF81">
    <property type="entry name" value="TONB-DEPENDENT OUTER MEMBRANE RECEPTOR"/>
    <property type="match status" value="1"/>
</dbReference>
<name>A0A2D2AZK4_9CAUL</name>
<keyword evidence="2 11" id="KW-0813">Transport</keyword>
<gene>
    <name evidence="16" type="ORF">CSW64_13495</name>
</gene>
<evidence type="ECO:0000259" key="14">
    <source>
        <dbReference type="Pfam" id="PF00593"/>
    </source>
</evidence>
<dbReference type="GO" id="GO:0006826">
    <property type="term" value="P:iron ion transport"/>
    <property type="evidence" value="ECO:0007669"/>
    <property type="project" value="UniProtKB-KW"/>
</dbReference>
<dbReference type="PANTHER" id="PTHR32552">
    <property type="entry name" value="FERRICHROME IRON RECEPTOR-RELATED"/>
    <property type="match status" value="1"/>
</dbReference>
<evidence type="ECO:0000313" key="16">
    <source>
        <dbReference type="EMBL" id="ATQ43357.1"/>
    </source>
</evidence>
<evidence type="ECO:0000313" key="17">
    <source>
        <dbReference type="Proteomes" id="UP000228945"/>
    </source>
</evidence>
<organism evidence="16 17">
    <name type="scientific">Caulobacter mirabilis</name>
    <dbReference type="NCBI Taxonomy" id="69666"/>
    <lineage>
        <taxon>Bacteria</taxon>
        <taxon>Pseudomonadati</taxon>
        <taxon>Pseudomonadota</taxon>
        <taxon>Alphaproteobacteria</taxon>
        <taxon>Caulobacterales</taxon>
        <taxon>Caulobacteraceae</taxon>
        <taxon>Caulobacter</taxon>
    </lineage>
</organism>
<dbReference type="Pfam" id="PF07715">
    <property type="entry name" value="Plug"/>
    <property type="match status" value="1"/>
</dbReference>
<proteinExistence type="inferred from homology"/>
<evidence type="ECO:0000256" key="10">
    <source>
        <dbReference type="ARBA" id="ARBA00023237"/>
    </source>
</evidence>
<dbReference type="CDD" id="cd01347">
    <property type="entry name" value="ligand_gated_channel"/>
    <property type="match status" value="1"/>
</dbReference>
<protein>
    <recommendedName>
        <fullName evidence="18">TonB-dependent receptor</fullName>
    </recommendedName>
</protein>
<evidence type="ECO:0000256" key="9">
    <source>
        <dbReference type="ARBA" id="ARBA00023136"/>
    </source>
</evidence>
<feature type="signal peptide" evidence="13">
    <location>
        <begin position="1"/>
        <end position="27"/>
    </location>
</feature>
<evidence type="ECO:0000256" key="4">
    <source>
        <dbReference type="ARBA" id="ARBA00022496"/>
    </source>
</evidence>
<evidence type="ECO:0000256" key="11">
    <source>
        <dbReference type="PROSITE-ProRule" id="PRU01360"/>
    </source>
</evidence>
<dbReference type="OrthoDB" id="9760333at2"/>
<keyword evidence="9 11" id="KW-0472">Membrane</keyword>
<dbReference type="InterPro" id="IPR000531">
    <property type="entry name" value="Beta-barrel_TonB"/>
</dbReference>
<keyword evidence="6" id="KW-0408">Iron</keyword>
<dbReference type="RefSeq" id="WP_099622608.1">
    <property type="nucleotide sequence ID" value="NZ_CP024201.1"/>
</dbReference>
<keyword evidence="5 11" id="KW-0812">Transmembrane</keyword>
<evidence type="ECO:0000256" key="5">
    <source>
        <dbReference type="ARBA" id="ARBA00022692"/>
    </source>
</evidence>
<reference evidence="16 17" key="1">
    <citation type="submission" date="2017-10" db="EMBL/GenBank/DDBJ databases">
        <title>Genome sequence of Caulobacter mirabilis FWC38.</title>
        <authorList>
            <person name="Fiebig A."/>
            <person name="Crosson S."/>
        </authorList>
    </citation>
    <scope>NUCLEOTIDE SEQUENCE [LARGE SCALE GENOMIC DNA]</scope>
    <source>
        <strain evidence="16 17">FWC 38</strain>
    </source>
</reference>
<dbReference type="Proteomes" id="UP000228945">
    <property type="component" value="Chromosome"/>
</dbReference>
<dbReference type="EMBL" id="CP024201">
    <property type="protein sequence ID" value="ATQ43357.1"/>
    <property type="molecule type" value="Genomic_DNA"/>
</dbReference>
<keyword evidence="7" id="KW-0406">Ion transport</keyword>
<dbReference type="Pfam" id="PF00593">
    <property type="entry name" value="TonB_dep_Rec_b-barrel"/>
    <property type="match status" value="1"/>
</dbReference>
<keyword evidence="8 12" id="KW-0798">TonB box</keyword>
<dbReference type="SUPFAM" id="SSF56935">
    <property type="entry name" value="Porins"/>
    <property type="match status" value="1"/>
</dbReference>
<evidence type="ECO:0000256" key="1">
    <source>
        <dbReference type="ARBA" id="ARBA00004571"/>
    </source>
</evidence>
<keyword evidence="3 11" id="KW-1134">Transmembrane beta strand</keyword>
<keyword evidence="4" id="KW-0410">Iron transport</keyword>
<keyword evidence="13" id="KW-0732">Signal</keyword>
<comment type="similarity">
    <text evidence="11 12">Belongs to the TonB-dependent receptor family.</text>
</comment>
<keyword evidence="17" id="KW-1185">Reference proteome</keyword>
<keyword evidence="10 11" id="KW-0998">Cell outer membrane</keyword>
<dbReference type="PROSITE" id="PS52016">
    <property type="entry name" value="TONB_DEPENDENT_REC_3"/>
    <property type="match status" value="1"/>
</dbReference>
<evidence type="ECO:0000256" key="8">
    <source>
        <dbReference type="ARBA" id="ARBA00023077"/>
    </source>
</evidence>
<evidence type="ECO:0000256" key="3">
    <source>
        <dbReference type="ARBA" id="ARBA00022452"/>
    </source>
</evidence>
<evidence type="ECO:0000256" key="6">
    <source>
        <dbReference type="ARBA" id="ARBA00023004"/>
    </source>
</evidence>
<dbReference type="Gene3D" id="2.40.170.20">
    <property type="entry name" value="TonB-dependent receptor, beta-barrel domain"/>
    <property type="match status" value="1"/>
</dbReference>
<feature type="chain" id="PRO_5013662532" description="TonB-dependent receptor" evidence="13">
    <location>
        <begin position="28"/>
        <end position="774"/>
    </location>
</feature>
<dbReference type="KEGG" id="cmb:CSW64_13495"/>
<dbReference type="InterPro" id="IPR039426">
    <property type="entry name" value="TonB-dep_rcpt-like"/>
</dbReference>
<evidence type="ECO:0000256" key="7">
    <source>
        <dbReference type="ARBA" id="ARBA00023065"/>
    </source>
</evidence>
<evidence type="ECO:0000259" key="15">
    <source>
        <dbReference type="Pfam" id="PF07715"/>
    </source>
</evidence>
<evidence type="ECO:0000256" key="2">
    <source>
        <dbReference type="ARBA" id="ARBA00022448"/>
    </source>
</evidence>